<keyword evidence="6 14" id="KW-0418">Kinase</keyword>
<name>A0AAD5WZS5_9FUNG</name>
<evidence type="ECO:0000256" key="6">
    <source>
        <dbReference type="ARBA" id="ARBA00022777"/>
    </source>
</evidence>
<feature type="compositionally biased region" description="Polar residues" evidence="9">
    <location>
        <begin position="675"/>
        <end position="689"/>
    </location>
</feature>
<dbReference type="PANTHER" id="PTHR24351">
    <property type="entry name" value="RIBOSOMAL PROTEIN S6 KINASE"/>
    <property type="match status" value="1"/>
</dbReference>
<dbReference type="Proteomes" id="UP001212841">
    <property type="component" value="Unassembled WGS sequence"/>
</dbReference>
<sequence>MTTINRPSSRPGSRPLSPQPSNSNKLSASRPPPSLPLPDTPASNEGATYWYLQGSGHDDYEEEGLQRLDRKASASQETITRFHQTGNGSQQPDDARYGHPSRQEDPSPRSRQNPPLRVAIPGHVVTQNDPSVAMFDQRSQESGTSLQSTNSNIYARAAATIANASQPGSGESSKRGSFARSHTFTGAPTTQNASTSFIPQNLLRRASLSSSVPSSTSTTLPPSSSTSTTYLPQSQPYQPALSPVTPHSPYDQTGMPLIPAPPLPYSTANVQRKRLSTVPRKTGNVSVTIFTEDDACNVFVVPPNTTVNEVRMEALVKLGYAELTESFRMFHMEGMPDGHIIETRVDPNTPVDFFLPSDTILSPTATPTPTTLPDTASTTAIPRSETFTSLASAPSLTLRMRRKSTVKWNVPVFVEKRGTRNVIVDAETTVEDVLKVLFTVEAVDEGERSEWGLWKELTVVGDAVLARPMALKWDDKPFEPWERTVKFLFRRMAAKRAAKLSSVLGIPSNVDPHLLMDKGSDIAQDVKRRNEAYRSAKLTKVLGITSSDKKAAGEEVSNSEPAPFPAREKRPPMRLETFDSEGDLLKLAEERREKERQRDSRVVGGGDVEQGRRKSMSAVSQDGGMRMPVTPNTPMWKLDALEADLMRTMSALSVNEEINRQETANYPQFPLTQSLSRSTEGLTSVPSTFGRTTASTGSRATTITSDHMLQNSRSADLLSSGKQSESGLGPRSASAFESSLSLADKVPGLPGEVGGRPWGKTGGVRNSFSSENFQTYLQRPEVRRTSAASILSTSTTSSIGEPKEPAKRTTGKLAEFFGVQKGQKEMDEIRKIVVRNQEQRVMTVPDEKEKNTFVARIYFGNLTYTSISLPIATGTASSAIKSLLDRLNIKENSEQYAVFEYQQATGAEREVKPDEKMYDIMRGWENSEIFVFKRRATRNLLRHKPLQTESGIHTESSESSHIDTNSHPSAQIQHPAKRVAKLAGFFGVQPRPIPLPQMQIQTQEKGARSMEVSELCKMLNVMSDDTGAFKKAVAEKKVDKIYKEGWLHKYHPTKRTFTPHWGKIENCTLTLHPTVSKDEVIPSLPSAPTPLTPSPAVSSPPPQQPHDPSTPSDQITITISLQSCAVESAPMSYFKRPAFQVMENSGEKHSFAVGSVQEVEEWINSIKVSSRLAGRKTHAEIQVEEYGGQVEGGGRRVEEGQRTERTMERRGTMTKMSIADFEIHKVLGRGKFAKVLLCSQKSTQKVYAIKVLHKHSGDDENSRQESQILRSVQHPFIVGLYYAFQSKERLYLVMEYINGGELYFHVSNFGRFSEERVRFYGAEILLAVDYLHEKDVVYRDLKLENILLAKDGHVKITDFGLSKQEDDMEDDMSTVSIVGTLEYLVRFFFIRSFTQLPRSYPSRVQTQAPEVLEGLENSFAADWWAYGVVLFEMLCGFHPFYSDDREMIRDNIISAEIEYPPHVTSDARDLISKLLNRNPMRRLGSGSGKGREIMGRPFYASVDFGKLYRKEIEPPFKPELVSLCVLCCFFDELFTTEEPVLLTPTESQDDLASRDVDGFSFRGHSYMDLPYNA</sequence>
<feature type="region of interest" description="Disordered" evidence="9">
    <location>
        <begin position="1"/>
        <end position="116"/>
    </location>
</feature>
<evidence type="ECO:0000259" key="12">
    <source>
        <dbReference type="PROSITE" id="PS50200"/>
    </source>
</evidence>
<dbReference type="InterPro" id="IPR001849">
    <property type="entry name" value="PH_domain"/>
</dbReference>
<dbReference type="FunFam" id="3.30.200.20:FF:000042">
    <property type="entry name" value="Aurora kinase A"/>
    <property type="match status" value="1"/>
</dbReference>
<dbReference type="PROSITE" id="PS51285">
    <property type="entry name" value="AGC_KINASE_CTER"/>
    <property type="match status" value="1"/>
</dbReference>
<dbReference type="SMART" id="SM00233">
    <property type="entry name" value="PH"/>
    <property type="match status" value="1"/>
</dbReference>
<evidence type="ECO:0000313" key="15">
    <source>
        <dbReference type="Proteomes" id="UP001212841"/>
    </source>
</evidence>
<dbReference type="PROSITE" id="PS50003">
    <property type="entry name" value="PH_DOMAIN"/>
    <property type="match status" value="1"/>
</dbReference>
<dbReference type="SMART" id="SM00220">
    <property type="entry name" value="S_TKc"/>
    <property type="match status" value="1"/>
</dbReference>
<feature type="compositionally biased region" description="Pro residues" evidence="9">
    <location>
        <begin position="1085"/>
        <end position="1105"/>
    </location>
</feature>
<proteinExistence type="inferred from homology"/>
<keyword evidence="2" id="KW-0723">Serine/threonine-protein kinase</keyword>
<dbReference type="SMART" id="SM00314">
    <property type="entry name" value="RA"/>
    <property type="match status" value="1"/>
</dbReference>
<feature type="region of interest" description="Disordered" evidence="9">
    <location>
        <begin position="547"/>
        <end position="633"/>
    </location>
</feature>
<dbReference type="Pfam" id="PF00788">
    <property type="entry name" value="RA"/>
    <property type="match status" value="1"/>
</dbReference>
<evidence type="ECO:0000256" key="4">
    <source>
        <dbReference type="ARBA" id="ARBA00022679"/>
    </source>
</evidence>
<dbReference type="PROSITE" id="PS00107">
    <property type="entry name" value="PROTEIN_KINASE_ATP"/>
    <property type="match status" value="1"/>
</dbReference>
<comment type="similarity">
    <text evidence="1">Belongs to the protein kinase superfamily. AGC Ser/Thr protein kinase family. RAC subfamily.</text>
</comment>
<feature type="compositionally biased region" description="Basic and acidic residues" evidence="9">
    <location>
        <begin position="566"/>
        <end position="601"/>
    </location>
</feature>
<dbReference type="PROSITE" id="PS50200">
    <property type="entry name" value="RA"/>
    <property type="match status" value="1"/>
</dbReference>
<organism evidence="14 15">
    <name type="scientific">Rhizophlyctis rosea</name>
    <dbReference type="NCBI Taxonomy" id="64517"/>
    <lineage>
        <taxon>Eukaryota</taxon>
        <taxon>Fungi</taxon>
        <taxon>Fungi incertae sedis</taxon>
        <taxon>Chytridiomycota</taxon>
        <taxon>Chytridiomycota incertae sedis</taxon>
        <taxon>Chytridiomycetes</taxon>
        <taxon>Rhizophlyctidales</taxon>
        <taxon>Rhizophlyctidaceae</taxon>
        <taxon>Rhizophlyctis</taxon>
    </lineage>
</organism>
<dbReference type="InterPro" id="IPR011993">
    <property type="entry name" value="PH-like_dom_sf"/>
</dbReference>
<feature type="region of interest" description="Disordered" evidence="9">
    <location>
        <begin position="675"/>
        <end position="711"/>
    </location>
</feature>
<feature type="binding site" evidence="8">
    <location>
        <position position="1250"/>
    </location>
    <ligand>
        <name>ATP</name>
        <dbReference type="ChEBI" id="CHEBI:30616"/>
    </ligand>
</feature>
<dbReference type="GO" id="GO:0004674">
    <property type="term" value="F:protein serine/threonine kinase activity"/>
    <property type="evidence" value="ECO:0007669"/>
    <property type="project" value="UniProtKB-KW"/>
</dbReference>
<comment type="caution">
    <text evidence="14">The sequence shown here is derived from an EMBL/GenBank/DDBJ whole genome shotgun (WGS) entry which is preliminary data.</text>
</comment>
<feature type="compositionally biased region" description="Polar residues" evidence="9">
    <location>
        <begin position="73"/>
        <end position="92"/>
    </location>
</feature>
<keyword evidence="4" id="KW-0808">Transferase</keyword>
<feature type="region of interest" description="Disordered" evidence="9">
    <location>
        <begin position="208"/>
        <end position="261"/>
    </location>
</feature>
<protein>
    <submittedName>
        <fullName evidence="14">RAC-gamma serine/threonine-protein kinase</fullName>
    </submittedName>
</protein>
<dbReference type="SUPFAM" id="SSF54236">
    <property type="entry name" value="Ubiquitin-like"/>
    <property type="match status" value="1"/>
</dbReference>
<dbReference type="PROSITE" id="PS00108">
    <property type="entry name" value="PROTEIN_KINASE_ST"/>
    <property type="match status" value="1"/>
</dbReference>
<feature type="domain" description="Ras-associating" evidence="12">
    <location>
        <begin position="851"/>
        <end position="937"/>
    </location>
</feature>
<dbReference type="InterPro" id="IPR000159">
    <property type="entry name" value="RA_dom"/>
</dbReference>
<dbReference type="Gene3D" id="3.10.20.90">
    <property type="entry name" value="Phosphatidylinositol 3-kinase Catalytic Subunit, Chain A, domain 1"/>
    <property type="match status" value="1"/>
</dbReference>
<feature type="domain" description="Protein kinase" evidence="11">
    <location>
        <begin position="1221"/>
        <end position="1499"/>
    </location>
</feature>
<feature type="compositionally biased region" description="Low complexity" evidence="9">
    <location>
        <begin position="1"/>
        <end position="29"/>
    </location>
</feature>
<keyword evidence="3" id="KW-0597">Phosphoprotein</keyword>
<evidence type="ECO:0000256" key="3">
    <source>
        <dbReference type="ARBA" id="ARBA00022553"/>
    </source>
</evidence>
<reference evidence="14" key="1">
    <citation type="submission" date="2020-05" db="EMBL/GenBank/DDBJ databases">
        <title>Phylogenomic resolution of chytrid fungi.</title>
        <authorList>
            <person name="Stajich J.E."/>
            <person name="Amses K."/>
            <person name="Simmons R."/>
            <person name="Seto K."/>
            <person name="Myers J."/>
            <person name="Bonds A."/>
            <person name="Quandt C.A."/>
            <person name="Barry K."/>
            <person name="Liu P."/>
            <person name="Grigoriev I."/>
            <person name="Longcore J.E."/>
            <person name="James T.Y."/>
        </authorList>
    </citation>
    <scope>NUCLEOTIDE SEQUENCE</scope>
    <source>
        <strain evidence="14">JEL0318</strain>
    </source>
</reference>
<dbReference type="InterPro" id="IPR029071">
    <property type="entry name" value="Ubiquitin-like_domsf"/>
</dbReference>
<dbReference type="InterPro" id="IPR000961">
    <property type="entry name" value="AGC-kinase_C"/>
</dbReference>
<evidence type="ECO:0000259" key="13">
    <source>
        <dbReference type="PROSITE" id="PS51285"/>
    </source>
</evidence>
<feature type="compositionally biased region" description="Low complexity" evidence="9">
    <location>
        <begin position="208"/>
        <end position="236"/>
    </location>
</feature>
<dbReference type="InterPro" id="IPR008271">
    <property type="entry name" value="Ser/Thr_kinase_AS"/>
</dbReference>
<dbReference type="Gene3D" id="1.10.510.10">
    <property type="entry name" value="Transferase(Phosphotransferase) domain 1"/>
    <property type="match status" value="1"/>
</dbReference>
<dbReference type="Gene3D" id="2.30.29.30">
    <property type="entry name" value="Pleckstrin-homology domain (PH domain)/Phosphotyrosine-binding domain (PTB)"/>
    <property type="match status" value="1"/>
</dbReference>
<evidence type="ECO:0000256" key="9">
    <source>
        <dbReference type="SAM" id="MobiDB-lite"/>
    </source>
</evidence>
<evidence type="ECO:0000256" key="2">
    <source>
        <dbReference type="ARBA" id="ARBA00022527"/>
    </source>
</evidence>
<dbReference type="SUPFAM" id="SSF50729">
    <property type="entry name" value="PH domain-like"/>
    <property type="match status" value="1"/>
</dbReference>
<feature type="compositionally biased region" description="Gly residues" evidence="9">
    <location>
        <begin position="751"/>
        <end position="762"/>
    </location>
</feature>
<accession>A0AAD5WZS5</accession>
<dbReference type="SMART" id="SM00133">
    <property type="entry name" value="S_TK_X"/>
    <property type="match status" value="1"/>
</dbReference>
<dbReference type="Pfam" id="PF00069">
    <property type="entry name" value="Pkinase"/>
    <property type="match status" value="2"/>
</dbReference>
<keyword evidence="7 8" id="KW-0067">ATP-binding</keyword>
<feature type="region of interest" description="Disordered" evidence="9">
    <location>
        <begin position="1079"/>
        <end position="1114"/>
    </location>
</feature>
<dbReference type="EMBL" id="JADGJD010000980">
    <property type="protein sequence ID" value="KAJ3047340.1"/>
    <property type="molecule type" value="Genomic_DNA"/>
</dbReference>
<feature type="compositionally biased region" description="Low complexity" evidence="9">
    <location>
        <begin position="690"/>
        <end position="702"/>
    </location>
</feature>
<dbReference type="InterPro" id="IPR017441">
    <property type="entry name" value="Protein_kinase_ATP_BS"/>
</dbReference>
<dbReference type="GO" id="GO:0005524">
    <property type="term" value="F:ATP binding"/>
    <property type="evidence" value="ECO:0007669"/>
    <property type="project" value="UniProtKB-UniRule"/>
</dbReference>
<evidence type="ECO:0000256" key="5">
    <source>
        <dbReference type="ARBA" id="ARBA00022741"/>
    </source>
</evidence>
<evidence type="ECO:0000256" key="8">
    <source>
        <dbReference type="PROSITE-ProRule" id="PRU10141"/>
    </source>
</evidence>
<feature type="region of interest" description="Disordered" evidence="9">
    <location>
        <begin position="745"/>
        <end position="766"/>
    </location>
</feature>
<dbReference type="FunFam" id="1.10.510.10:FF:000551">
    <property type="entry name" value="Non-specific serine/threonine protein kinase"/>
    <property type="match status" value="1"/>
</dbReference>
<evidence type="ECO:0000313" key="14">
    <source>
        <dbReference type="EMBL" id="KAJ3047340.1"/>
    </source>
</evidence>
<dbReference type="InterPro" id="IPR011009">
    <property type="entry name" value="Kinase-like_dom_sf"/>
</dbReference>
<evidence type="ECO:0000259" key="10">
    <source>
        <dbReference type="PROSITE" id="PS50003"/>
    </source>
</evidence>
<keyword evidence="5 8" id="KW-0547">Nucleotide-binding</keyword>
<feature type="compositionally biased region" description="Pro residues" evidence="9">
    <location>
        <begin position="30"/>
        <end position="39"/>
    </location>
</feature>
<feature type="domain" description="PH" evidence="10">
    <location>
        <begin position="1040"/>
        <end position="1171"/>
    </location>
</feature>
<dbReference type="GO" id="GO:0007165">
    <property type="term" value="P:signal transduction"/>
    <property type="evidence" value="ECO:0007669"/>
    <property type="project" value="InterPro"/>
</dbReference>
<dbReference type="InterPro" id="IPR000719">
    <property type="entry name" value="Prot_kinase_dom"/>
</dbReference>
<feature type="compositionally biased region" description="Basic and acidic residues" evidence="9">
    <location>
        <begin position="93"/>
        <end position="108"/>
    </location>
</feature>
<evidence type="ECO:0000259" key="11">
    <source>
        <dbReference type="PROSITE" id="PS50011"/>
    </source>
</evidence>
<feature type="domain" description="AGC-kinase C-terminal" evidence="13">
    <location>
        <begin position="1500"/>
        <end position="1573"/>
    </location>
</feature>
<dbReference type="PROSITE" id="PS50011">
    <property type="entry name" value="PROTEIN_KINASE_DOM"/>
    <property type="match status" value="1"/>
</dbReference>
<feature type="region of interest" description="Disordered" evidence="9">
    <location>
        <begin position="716"/>
        <end position="735"/>
    </location>
</feature>
<feature type="compositionally biased region" description="Polar residues" evidence="9">
    <location>
        <begin position="180"/>
        <end position="196"/>
    </location>
</feature>
<gene>
    <name evidence="14" type="primary">AKT3</name>
    <name evidence="14" type="ORF">HK097_011631</name>
</gene>
<dbReference type="Gene3D" id="3.30.200.20">
    <property type="entry name" value="Phosphorylase Kinase, domain 1"/>
    <property type="match status" value="1"/>
</dbReference>
<feature type="region of interest" description="Disordered" evidence="9">
    <location>
        <begin position="948"/>
        <end position="969"/>
    </location>
</feature>
<dbReference type="SUPFAM" id="SSF56112">
    <property type="entry name" value="Protein kinase-like (PK-like)"/>
    <property type="match status" value="1"/>
</dbReference>
<evidence type="ECO:0000256" key="7">
    <source>
        <dbReference type="ARBA" id="ARBA00022840"/>
    </source>
</evidence>
<feature type="region of interest" description="Disordered" evidence="9">
    <location>
        <begin position="163"/>
        <end position="196"/>
    </location>
</feature>
<evidence type="ECO:0000256" key="1">
    <source>
        <dbReference type="ARBA" id="ARBA00006935"/>
    </source>
</evidence>
<keyword evidence="15" id="KW-1185">Reference proteome</keyword>